<sequence length="75" mass="8984">MNWYYWWQKLAFQIVHKTTIWVPLTFLATSLTAWFLAGILEKHNAREREALLARRTAIVYTATAFALWLFSFIFK</sequence>
<evidence type="ECO:0000313" key="3">
    <source>
        <dbReference type="Proteomes" id="UP000277811"/>
    </source>
</evidence>
<gene>
    <name evidence="2" type="ORF">LUCI_1629</name>
</gene>
<keyword evidence="1" id="KW-0812">Transmembrane</keyword>
<feature type="transmembrane region" description="Helical" evidence="1">
    <location>
        <begin position="20"/>
        <end position="40"/>
    </location>
</feature>
<keyword evidence="1" id="KW-1133">Transmembrane helix</keyword>
<dbReference type="EMBL" id="UPPP01000063">
    <property type="protein sequence ID" value="VBB06398.1"/>
    <property type="molecule type" value="Genomic_DNA"/>
</dbReference>
<dbReference type="Proteomes" id="UP000277811">
    <property type="component" value="Unassembled WGS sequence"/>
</dbReference>
<name>A0A498RB94_9FIRM</name>
<feature type="transmembrane region" description="Helical" evidence="1">
    <location>
        <begin position="52"/>
        <end position="74"/>
    </location>
</feature>
<accession>A0A498RB94</accession>
<proteinExistence type="predicted"/>
<keyword evidence="3" id="KW-1185">Reference proteome</keyword>
<evidence type="ECO:0000313" key="2">
    <source>
        <dbReference type="EMBL" id="VBB06398.1"/>
    </source>
</evidence>
<evidence type="ECO:0000256" key="1">
    <source>
        <dbReference type="SAM" id="Phobius"/>
    </source>
</evidence>
<keyword evidence="1" id="KW-0472">Membrane</keyword>
<dbReference type="RefSeq" id="WP_122627348.1">
    <property type="nucleotide sequence ID" value="NZ_UPPP01000063.1"/>
</dbReference>
<dbReference type="AlphaFoldDB" id="A0A498RB94"/>
<protein>
    <submittedName>
        <fullName evidence="2">Uncharacterized protein</fullName>
    </submittedName>
</protein>
<reference evidence="2 3" key="1">
    <citation type="submission" date="2018-06" db="EMBL/GenBank/DDBJ databases">
        <authorList>
            <person name="Strepis N."/>
        </authorList>
    </citation>
    <scope>NUCLEOTIDE SEQUENCE [LARGE SCALE GENOMIC DNA]</scope>
    <source>
        <strain evidence="2">LUCI</strain>
    </source>
</reference>
<dbReference type="OrthoDB" id="1683651at2"/>
<organism evidence="2 3">
    <name type="scientific">Lucifera butyrica</name>
    <dbReference type="NCBI Taxonomy" id="1351585"/>
    <lineage>
        <taxon>Bacteria</taxon>
        <taxon>Bacillati</taxon>
        <taxon>Bacillota</taxon>
        <taxon>Negativicutes</taxon>
        <taxon>Veillonellales</taxon>
        <taxon>Veillonellaceae</taxon>
        <taxon>Lucifera</taxon>
    </lineage>
</organism>